<dbReference type="Gene3D" id="3.90.470.20">
    <property type="entry name" value="4'-phosphopantetheinyl transferase domain"/>
    <property type="match status" value="2"/>
</dbReference>
<evidence type="ECO:0000313" key="11">
    <source>
        <dbReference type="Ensembl" id="ENSCINP00000010810.3"/>
    </source>
</evidence>
<dbReference type="STRING" id="7719.ENSCINP00000010810"/>
<reference evidence="11" key="3">
    <citation type="submission" date="2025-08" db="UniProtKB">
        <authorList>
            <consortium name="Ensembl"/>
        </authorList>
    </citation>
    <scope>IDENTIFICATION</scope>
</reference>
<feature type="domain" description="4'-phosphopantetheinyl transferase" evidence="9">
    <location>
        <begin position="110"/>
        <end position="224"/>
    </location>
</feature>
<organism evidence="11 12">
    <name type="scientific">Ciona intestinalis</name>
    <name type="common">Transparent sea squirt</name>
    <name type="synonym">Ascidia intestinalis</name>
    <dbReference type="NCBI Taxonomy" id="7719"/>
    <lineage>
        <taxon>Eukaryota</taxon>
        <taxon>Metazoa</taxon>
        <taxon>Chordata</taxon>
        <taxon>Tunicata</taxon>
        <taxon>Ascidiacea</taxon>
        <taxon>Phlebobranchia</taxon>
        <taxon>Cionidae</taxon>
        <taxon>Ciona</taxon>
    </lineage>
</organism>
<dbReference type="Ensembl" id="ENSCINT00000010810.3">
    <property type="protein sequence ID" value="ENSCINP00000010810.3"/>
    <property type="gene ID" value="ENSCING00000005262.3"/>
</dbReference>
<proteinExistence type="inferred from homology"/>
<keyword evidence="12" id="KW-1185">Reference proteome</keyword>
<dbReference type="InParanoid" id="F6V9L7"/>
<dbReference type="GO" id="GO:0019878">
    <property type="term" value="P:lysine biosynthetic process via aminoadipic acid"/>
    <property type="evidence" value="ECO:0000318"/>
    <property type="project" value="GO_Central"/>
</dbReference>
<dbReference type="InterPro" id="IPR055066">
    <property type="entry name" value="AASDHPPT_N"/>
</dbReference>
<dbReference type="GeneTree" id="ENSGT00390000004663"/>
<evidence type="ECO:0000313" key="12">
    <source>
        <dbReference type="Proteomes" id="UP000008144"/>
    </source>
</evidence>
<comment type="catalytic activity">
    <reaction evidence="7">
        <text>apo-[ACP] + CoA = holo-[ACP] + adenosine 3',5'-bisphosphate + H(+)</text>
        <dbReference type="Rhea" id="RHEA:12068"/>
        <dbReference type="Rhea" id="RHEA-COMP:9685"/>
        <dbReference type="Rhea" id="RHEA-COMP:9690"/>
        <dbReference type="ChEBI" id="CHEBI:15378"/>
        <dbReference type="ChEBI" id="CHEBI:29999"/>
        <dbReference type="ChEBI" id="CHEBI:57287"/>
        <dbReference type="ChEBI" id="CHEBI:58343"/>
        <dbReference type="ChEBI" id="CHEBI:64479"/>
        <dbReference type="EC" id="2.7.8.7"/>
    </reaction>
    <physiologicalReaction direction="left-to-right" evidence="7">
        <dbReference type="Rhea" id="RHEA:12069"/>
    </physiologicalReaction>
</comment>
<dbReference type="EC" id="2.7.8.7" evidence="2"/>
<protein>
    <recommendedName>
        <fullName evidence="3">L-aminoadipate-semialdehyde dehydrogenase-phosphopantetheinyl transferase</fullName>
        <ecNumber evidence="2">2.7.8.7</ecNumber>
    </recommendedName>
    <alternativeName>
        <fullName evidence="5">4'-phosphopantetheinyl transferase</fullName>
    </alternativeName>
    <alternativeName>
        <fullName evidence="6">Alpha-aminoadipic semialdehyde dehydrogenase-phosphopantetheinyl transferase</fullName>
    </alternativeName>
</protein>
<dbReference type="InterPro" id="IPR050559">
    <property type="entry name" value="P-Pant_transferase_sf"/>
</dbReference>
<dbReference type="HOGENOM" id="CLU_057011_3_0_1"/>
<evidence type="ECO:0000256" key="8">
    <source>
        <dbReference type="ARBA" id="ARBA00048794"/>
    </source>
</evidence>
<dbReference type="SUPFAM" id="SSF56214">
    <property type="entry name" value="4'-phosphopantetheinyl transferase"/>
    <property type="match status" value="2"/>
</dbReference>
<evidence type="ECO:0000256" key="7">
    <source>
        <dbReference type="ARBA" id="ARBA00048641"/>
    </source>
</evidence>
<comment type="similarity">
    <text evidence="1">Belongs to the P-Pant transferase superfamily. AcpS family.</text>
</comment>
<dbReference type="PANTHER" id="PTHR12215:SF10">
    <property type="entry name" value="L-AMINOADIPATE-SEMIALDEHYDE DEHYDROGENASE-PHOSPHOPANTETHEINYL TRANSFERASE"/>
    <property type="match status" value="1"/>
</dbReference>
<dbReference type="PANTHER" id="PTHR12215">
    <property type="entry name" value="PHOSPHOPANTETHEINE TRANSFERASE"/>
    <property type="match status" value="1"/>
</dbReference>
<evidence type="ECO:0000256" key="1">
    <source>
        <dbReference type="ARBA" id="ARBA00006195"/>
    </source>
</evidence>
<feature type="domain" description="4'-phosphopantetheinyl transferase N-terminal" evidence="10">
    <location>
        <begin position="10"/>
        <end position="105"/>
    </location>
</feature>
<dbReference type="InterPro" id="IPR037143">
    <property type="entry name" value="4-PPantetheinyl_Trfase_dom_sf"/>
</dbReference>
<dbReference type="GO" id="GO:0000287">
    <property type="term" value="F:magnesium ion binding"/>
    <property type="evidence" value="ECO:0007669"/>
    <property type="project" value="InterPro"/>
</dbReference>
<evidence type="ECO:0000256" key="6">
    <source>
        <dbReference type="ARBA" id="ARBA00033443"/>
    </source>
</evidence>
<evidence type="ECO:0000259" key="9">
    <source>
        <dbReference type="Pfam" id="PF01648"/>
    </source>
</evidence>
<dbReference type="GO" id="GO:0008897">
    <property type="term" value="F:holo-[acyl-carrier-protein] synthase activity"/>
    <property type="evidence" value="ECO:0000318"/>
    <property type="project" value="GO_Central"/>
</dbReference>
<accession>F6V9L7</accession>
<reference evidence="11" key="4">
    <citation type="submission" date="2025-09" db="UniProtKB">
        <authorList>
            <consortium name="Ensembl"/>
        </authorList>
    </citation>
    <scope>IDENTIFICATION</scope>
</reference>
<evidence type="ECO:0000256" key="2">
    <source>
        <dbReference type="ARBA" id="ARBA00013172"/>
    </source>
</evidence>
<dbReference type="EMBL" id="EAAA01002038">
    <property type="status" value="NOT_ANNOTATED_CDS"/>
    <property type="molecule type" value="Genomic_DNA"/>
</dbReference>
<evidence type="ECO:0000259" key="10">
    <source>
        <dbReference type="Pfam" id="PF22624"/>
    </source>
</evidence>
<evidence type="ECO:0000256" key="4">
    <source>
        <dbReference type="ARBA" id="ARBA00022679"/>
    </source>
</evidence>
<evidence type="ECO:0000256" key="5">
    <source>
        <dbReference type="ARBA" id="ARBA00030484"/>
    </source>
</evidence>
<sequence length="275" mass="31990">SCKYAFNSAAWAPTVADWTLVGQCIQSSECRRISEFYFKDDAKLCLSARLLLRYALCKCLGVKWYDLKLSRTEKGKPILDPVVHNVHKIYFNASHQGDYAAVVAHNEHNVGIDIMDVREKHGDNDTFFKLMDRQFTLHEWKSIRKPTNADDQMKTFYRHWCLKESYVKALGAGITYDLQSLSFSVSSPLSKTLVNDTRLYVKENLQPNWVFEESMLDENHCVTVARDDETANHERLASFKILSFEDCKLQSKLLMTINNNKTDYPEHRKKRKLIY</sequence>
<name>F6V9L7_CIOIN</name>
<dbReference type="FunCoup" id="F6V9L7">
    <property type="interactions" value="161"/>
</dbReference>
<dbReference type="Pfam" id="PF22624">
    <property type="entry name" value="AASDHPPT_N"/>
    <property type="match status" value="1"/>
</dbReference>
<dbReference type="InterPro" id="IPR008278">
    <property type="entry name" value="4-PPantetheinyl_Trfase_dom"/>
</dbReference>
<reference evidence="12" key="1">
    <citation type="journal article" date="2002" name="Science">
        <title>The draft genome of Ciona intestinalis: insights into chordate and vertebrate origins.</title>
        <authorList>
            <person name="Dehal P."/>
            <person name="Satou Y."/>
            <person name="Campbell R.K."/>
            <person name="Chapman J."/>
            <person name="Degnan B."/>
            <person name="De Tomaso A."/>
            <person name="Davidson B."/>
            <person name="Di Gregorio A."/>
            <person name="Gelpke M."/>
            <person name="Goodstein D.M."/>
            <person name="Harafuji N."/>
            <person name="Hastings K.E."/>
            <person name="Ho I."/>
            <person name="Hotta K."/>
            <person name="Huang W."/>
            <person name="Kawashima T."/>
            <person name="Lemaire P."/>
            <person name="Martinez D."/>
            <person name="Meinertzhagen I.A."/>
            <person name="Necula S."/>
            <person name="Nonaka M."/>
            <person name="Putnam N."/>
            <person name="Rash S."/>
            <person name="Saiga H."/>
            <person name="Satake M."/>
            <person name="Terry A."/>
            <person name="Yamada L."/>
            <person name="Wang H.G."/>
            <person name="Awazu S."/>
            <person name="Azumi K."/>
            <person name="Boore J."/>
            <person name="Branno M."/>
            <person name="Chin-Bow S."/>
            <person name="DeSantis R."/>
            <person name="Doyle S."/>
            <person name="Francino P."/>
            <person name="Keys D.N."/>
            <person name="Haga S."/>
            <person name="Hayashi H."/>
            <person name="Hino K."/>
            <person name="Imai K.S."/>
            <person name="Inaba K."/>
            <person name="Kano S."/>
            <person name="Kobayashi K."/>
            <person name="Kobayashi M."/>
            <person name="Lee B.I."/>
            <person name="Makabe K.W."/>
            <person name="Manohar C."/>
            <person name="Matassi G."/>
            <person name="Medina M."/>
            <person name="Mochizuki Y."/>
            <person name="Mount S."/>
            <person name="Morishita T."/>
            <person name="Miura S."/>
            <person name="Nakayama A."/>
            <person name="Nishizaka S."/>
            <person name="Nomoto H."/>
            <person name="Ohta F."/>
            <person name="Oishi K."/>
            <person name="Rigoutsos I."/>
            <person name="Sano M."/>
            <person name="Sasaki A."/>
            <person name="Sasakura Y."/>
            <person name="Shoguchi E."/>
            <person name="Shin-i T."/>
            <person name="Spagnuolo A."/>
            <person name="Stainier D."/>
            <person name="Suzuki M.M."/>
            <person name="Tassy O."/>
            <person name="Takatori N."/>
            <person name="Tokuoka M."/>
            <person name="Yagi K."/>
            <person name="Yoshizaki F."/>
            <person name="Wada S."/>
            <person name="Zhang C."/>
            <person name="Hyatt P.D."/>
            <person name="Larimer F."/>
            <person name="Detter C."/>
            <person name="Doggett N."/>
            <person name="Glavina T."/>
            <person name="Hawkins T."/>
            <person name="Richardson P."/>
            <person name="Lucas S."/>
            <person name="Kohara Y."/>
            <person name="Levine M."/>
            <person name="Satoh N."/>
            <person name="Rokhsar D.S."/>
        </authorList>
    </citation>
    <scope>NUCLEOTIDE SEQUENCE [LARGE SCALE GENOMIC DNA]</scope>
</reference>
<evidence type="ECO:0000256" key="3">
    <source>
        <dbReference type="ARBA" id="ARBA00016301"/>
    </source>
</evidence>
<comment type="catalytic activity">
    <reaction evidence="8">
        <text>apo-[ACP] + acetyl-CoA = acetyl-[ACP] + adenosine 3',5'-bisphosphate + H(+)</text>
        <dbReference type="Rhea" id="RHEA:46564"/>
        <dbReference type="Rhea" id="RHEA-COMP:9621"/>
        <dbReference type="Rhea" id="RHEA-COMP:9690"/>
        <dbReference type="ChEBI" id="CHEBI:15378"/>
        <dbReference type="ChEBI" id="CHEBI:29999"/>
        <dbReference type="ChEBI" id="CHEBI:57288"/>
        <dbReference type="ChEBI" id="CHEBI:58343"/>
        <dbReference type="ChEBI" id="CHEBI:78446"/>
    </reaction>
    <physiologicalReaction direction="left-to-right" evidence="8">
        <dbReference type="Rhea" id="RHEA:46565"/>
    </physiologicalReaction>
</comment>
<dbReference type="AlphaFoldDB" id="F6V9L7"/>
<dbReference type="Pfam" id="PF01648">
    <property type="entry name" value="ACPS"/>
    <property type="match status" value="1"/>
</dbReference>
<dbReference type="OMA" id="WVFEESL"/>
<dbReference type="Proteomes" id="UP000008144">
    <property type="component" value="Chromosome 4"/>
</dbReference>
<dbReference type="GO" id="GO:0005829">
    <property type="term" value="C:cytosol"/>
    <property type="evidence" value="ECO:0000318"/>
    <property type="project" value="GO_Central"/>
</dbReference>
<reference evidence="11" key="2">
    <citation type="journal article" date="2008" name="Genome Biol.">
        <title>Improved genome assembly and evidence-based global gene model set for the chordate Ciona intestinalis: new insight into intron and operon populations.</title>
        <authorList>
            <person name="Satou Y."/>
            <person name="Mineta K."/>
            <person name="Ogasawara M."/>
            <person name="Sasakura Y."/>
            <person name="Shoguchi E."/>
            <person name="Ueno K."/>
            <person name="Yamada L."/>
            <person name="Matsumoto J."/>
            <person name="Wasserscheid J."/>
            <person name="Dewar K."/>
            <person name="Wiley G.B."/>
            <person name="Macmil S.L."/>
            <person name="Roe B.A."/>
            <person name="Zeller R.W."/>
            <person name="Hastings K.E."/>
            <person name="Lemaire P."/>
            <person name="Lindquist E."/>
            <person name="Endo T."/>
            <person name="Hotta K."/>
            <person name="Inaba K."/>
        </authorList>
    </citation>
    <scope>NUCLEOTIDE SEQUENCE [LARGE SCALE GENOMIC DNA]</scope>
    <source>
        <strain evidence="11">wild type</strain>
    </source>
</reference>
<keyword evidence="4" id="KW-0808">Transferase</keyword>
<dbReference type="FunFam" id="3.90.470.20:FF:000003">
    <property type="entry name" value="L-aminoadipate-semialdehyde dehydrogenase-phosphopantetheinyl transferase"/>
    <property type="match status" value="1"/>
</dbReference>